<dbReference type="PATRIC" id="fig|54915.3.peg.4392"/>
<name>A0A0K9YKX2_9BACL</name>
<dbReference type="GO" id="GO:0006508">
    <property type="term" value="P:proteolysis"/>
    <property type="evidence" value="ECO:0007669"/>
    <property type="project" value="InterPro"/>
</dbReference>
<evidence type="ECO:0000313" key="7">
    <source>
        <dbReference type="Proteomes" id="UP000319578"/>
    </source>
</evidence>
<comment type="similarity">
    <text evidence="1">Belongs to the peptidase S33 family.</text>
</comment>
<keyword evidence="5" id="KW-0031">Aminopeptidase</keyword>
<evidence type="ECO:0000256" key="1">
    <source>
        <dbReference type="ARBA" id="ARBA00010088"/>
    </source>
</evidence>
<dbReference type="Gene3D" id="3.40.50.1820">
    <property type="entry name" value="alpha/beta hydrolase"/>
    <property type="match status" value="1"/>
</dbReference>
<dbReference type="Proteomes" id="UP000319578">
    <property type="component" value="Unassembled WGS sequence"/>
</dbReference>
<keyword evidence="5" id="KW-0645">Protease</keyword>
<dbReference type="EMBL" id="LGIQ01000011">
    <property type="protein sequence ID" value="KNB69378.1"/>
    <property type="molecule type" value="Genomic_DNA"/>
</dbReference>
<dbReference type="InterPro" id="IPR029058">
    <property type="entry name" value="AB_hydrolase_fold"/>
</dbReference>
<keyword evidence="7" id="KW-1185">Reference proteome</keyword>
<reference evidence="4 7" key="3">
    <citation type="submission" date="2019-06" db="EMBL/GenBank/DDBJ databases">
        <title>Whole genome shotgun sequence of Brevibacillus reuszeri NBRC 15719.</title>
        <authorList>
            <person name="Hosoyama A."/>
            <person name="Uohara A."/>
            <person name="Ohji S."/>
            <person name="Ichikawa N."/>
        </authorList>
    </citation>
    <scope>NUCLEOTIDE SEQUENCE [LARGE SCALE GENOMIC DNA]</scope>
    <source>
        <strain evidence="4 7">NBRC 15719</strain>
    </source>
</reference>
<dbReference type="PRINTS" id="PR00111">
    <property type="entry name" value="ABHYDROLASE"/>
</dbReference>
<keyword evidence="2 4" id="KW-0378">Hydrolase</keyword>
<dbReference type="SUPFAM" id="SSF53474">
    <property type="entry name" value="alpha/beta-Hydrolases"/>
    <property type="match status" value="1"/>
</dbReference>
<proteinExistence type="inferred from homology"/>
<evidence type="ECO:0000313" key="5">
    <source>
        <dbReference type="EMBL" id="KNB69378.1"/>
    </source>
</evidence>
<evidence type="ECO:0000313" key="6">
    <source>
        <dbReference type="Proteomes" id="UP000036834"/>
    </source>
</evidence>
<reference evidence="6" key="1">
    <citation type="submission" date="2015-07" db="EMBL/GenBank/DDBJ databases">
        <title>Genome sequencing project for genomic taxonomy and phylogenomics of Bacillus-like bacteria.</title>
        <authorList>
            <person name="Liu B."/>
            <person name="Wang J."/>
            <person name="Zhu Y."/>
            <person name="Liu G."/>
            <person name="Chen Q."/>
            <person name="Chen Z."/>
            <person name="Lan J."/>
            <person name="Che J."/>
            <person name="Ge C."/>
            <person name="Shi H."/>
            <person name="Pan Z."/>
            <person name="Liu X."/>
        </authorList>
    </citation>
    <scope>NUCLEOTIDE SEQUENCE [LARGE SCALE GENOMIC DNA]</scope>
    <source>
        <strain evidence="6">DSM 9887</strain>
    </source>
</reference>
<dbReference type="OrthoDB" id="9805423at2"/>
<comment type="caution">
    <text evidence="5">The sequence shown here is derived from an EMBL/GenBank/DDBJ whole genome shotgun (WGS) entry which is preliminary data.</text>
</comment>
<dbReference type="RefSeq" id="WP_049741384.1">
    <property type="nucleotide sequence ID" value="NZ_BJON01000018.1"/>
</dbReference>
<dbReference type="GO" id="GO:0004177">
    <property type="term" value="F:aminopeptidase activity"/>
    <property type="evidence" value="ECO:0007669"/>
    <property type="project" value="UniProtKB-KW"/>
</dbReference>
<dbReference type="AlphaFoldDB" id="A0A0K9YKX2"/>
<reference evidence="5" key="2">
    <citation type="submission" date="2015-07" db="EMBL/GenBank/DDBJ databases">
        <title>MeaNS - Measles Nucleotide Surveillance Program.</title>
        <authorList>
            <person name="Tran T."/>
            <person name="Druce J."/>
        </authorList>
    </citation>
    <scope>NUCLEOTIDE SEQUENCE</scope>
    <source>
        <strain evidence="5">DSM 9887</strain>
    </source>
</reference>
<dbReference type="InterPro" id="IPR000073">
    <property type="entry name" value="AB_hydrolase_1"/>
</dbReference>
<dbReference type="EMBL" id="BJON01000018">
    <property type="protein sequence ID" value="GED70798.1"/>
    <property type="molecule type" value="Genomic_DNA"/>
</dbReference>
<dbReference type="STRING" id="54915.ADS79_26120"/>
<dbReference type="Pfam" id="PF00561">
    <property type="entry name" value="Abhydrolase_1"/>
    <property type="match status" value="1"/>
</dbReference>
<evidence type="ECO:0000259" key="3">
    <source>
        <dbReference type="Pfam" id="PF00561"/>
    </source>
</evidence>
<sequence>MYANINGTRIYFDVEGMGSVIDGPIMRQKPVCFVLHGGPGSDHTGYKPYLTPLSDYMQLVYIDNRGSGFSDEGPQSTYTLENNVADVEALREYLGLEKFVIMGRSYGGIVAQSYAVKYPERLSGLILLVTTPSYRFIERAKQVVAAKGTDEQKAVVAKMFSGALSSNEELMSYSQILDPLYIYTYKPPTEAEKVLIEEAMKRSKHCYQALNEAFREFGFIHTYDVMDQLHQISSPTLIIGGRHDWITSAEESIEIANGIPDNELHIFEKSSHDIMIDEYDLFLDTVSSFVKRKLLGGVYE</sequence>
<accession>A0A0K9YKX2</accession>
<evidence type="ECO:0000256" key="2">
    <source>
        <dbReference type="ARBA" id="ARBA00022801"/>
    </source>
</evidence>
<protein>
    <submittedName>
        <fullName evidence="4">Hydrolase</fullName>
    </submittedName>
    <submittedName>
        <fullName evidence="5">Prolyl aminopeptidase</fullName>
    </submittedName>
</protein>
<dbReference type="InterPro" id="IPR002410">
    <property type="entry name" value="Peptidase_S33"/>
</dbReference>
<dbReference type="PANTHER" id="PTHR43798:SF33">
    <property type="entry name" value="HYDROLASE, PUTATIVE (AFU_ORTHOLOGUE AFUA_2G14860)-RELATED"/>
    <property type="match status" value="1"/>
</dbReference>
<feature type="domain" description="AB hydrolase-1" evidence="3">
    <location>
        <begin position="34"/>
        <end position="278"/>
    </location>
</feature>
<dbReference type="PRINTS" id="PR00793">
    <property type="entry name" value="PROAMNOPTASE"/>
</dbReference>
<dbReference type="PANTHER" id="PTHR43798">
    <property type="entry name" value="MONOACYLGLYCEROL LIPASE"/>
    <property type="match status" value="1"/>
</dbReference>
<gene>
    <name evidence="5" type="ORF">ADS79_26120</name>
    <name evidence="4" type="ORF">BRE01_45000</name>
</gene>
<dbReference type="GO" id="GO:0016020">
    <property type="term" value="C:membrane"/>
    <property type="evidence" value="ECO:0007669"/>
    <property type="project" value="TreeGrafter"/>
</dbReference>
<organism evidence="5 6">
    <name type="scientific">Brevibacillus reuszeri</name>
    <dbReference type="NCBI Taxonomy" id="54915"/>
    <lineage>
        <taxon>Bacteria</taxon>
        <taxon>Bacillati</taxon>
        <taxon>Bacillota</taxon>
        <taxon>Bacilli</taxon>
        <taxon>Bacillales</taxon>
        <taxon>Paenibacillaceae</taxon>
        <taxon>Brevibacillus</taxon>
    </lineage>
</organism>
<dbReference type="Proteomes" id="UP000036834">
    <property type="component" value="Unassembled WGS sequence"/>
</dbReference>
<evidence type="ECO:0000313" key="4">
    <source>
        <dbReference type="EMBL" id="GED70798.1"/>
    </source>
</evidence>
<dbReference type="InterPro" id="IPR050266">
    <property type="entry name" value="AB_hydrolase_sf"/>
</dbReference>